<dbReference type="Proteomes" id="UP001064048">
    <property type="component" value="Chromosome 27"/>
</dbReference>
<sequence>MSFDVNWDVDKYREDHECEEHWELRKAFIERWKHEYSEERLICLARVFSNMEFMGCRYPTEVMQEVARLSQEVAQSYRNSKKNKLQRTFVSASDAAEDRAKGTKREGGIVIDAPAPKSARIQFVKQGQDIPEVNKALDSHKQNVPEQESQTTSCQVCNAPFTTTFENGVVSMFISDNLGSAITLDEVVRPRGDEFGGPVENSVATKFLVVKKKLDPFSLTRAVLEKGGNTPKYQMTVSQDLVKNK</sequence>
<evidence type="ECO:0000313" key="1">
    <source>
        <dbReference type="EMBL" id="KAI8441399.1"/>
    </source>
</evidence>
<keyword evidence="2" id="KW-1185">Reference proteome</keyword>
<dbReference type="EMBL" id="CM046127">
    <property type="protein sequence ID" value="KAI8441399.1"/>
    <property type="molecule type" value="Genomic_DNA"/>
</dbReference>
<organism evidence="1 2">
    <name type="scientific">Choristoneura fumiferana</name>
    <name type="common">Spruce budworm moth</name>
    <name type="synonym">Archips fumiferana</name>
    <dbReference type="NCBI Taxonomy" id="7141"/>
    <lineage>
        <taxon>Eukaryota</taxon>
        <taxon>Metazoa</taxon>
        <taxon>Ecdysozoa</taxon>
        <taxon>Arthropoda</taxon>
        <taxon>Hexapoda</taxon>
        <taxon>Insecta</taxon>
        <taxon>Pterygota</taxon>
        <taxon>Neoptera</taxon>
        <taxon>Endopterygota</taxon>
        <taxon>Lepidoptera</taxon>
        <taxon>Glossata</taxon>
        <taxon>Ditrysia</taxon>
        <taxon>Tortricoidea</taxon>
        <taxon>Tortricidae</taxon>
        <taxon>Tortricinae</taxon>
        <taxon>Choristoneura</taxon>
    </lineage>
</organism>
<evidence type="ECO:0000313" key="2">
    <source>
        <dbReference type="Proteomes" id="UP001064048"/>
    </source>
</evidence>
<comment type="caution">
    <text evidence="1">The sequence shown here is derived from an EMBL/GenBank/DDBJ whole genome shotgun (WGS) entry which is preliminary data.</text>
</comment>
<name>A0ACC0KYH8_CHOFU</name>
<reference evidence="1 2" key="1">
    <citation type="journal article" date="2022" name="Genome Biol. Evol.">
        <title>The Spruce Budworm Genome: Reconstructing the Evolutionary History of Antifreeze Proteins.</title>
        <authorList>
            <person name="Beliveau C."/>
            <person name="Gagne P."/>
            <person name="Picq S."/>
            <person name="Vernygora O."/>
            <person name="Keeling C.I."/>
            <person name="Pinkney K."/>
            <person name="Doucet D."/>
            <person name="Wen F."/>
            <person name="Johnston J.S."/>
            <person name="Maaroufi H."/>
            <person name="Boyle B."/>
            <person name="Laroche J."/>
            <person name="Dewar K."/>
            <person name="Juretic N."/>
            <person name="Blackburn G."/>
            <person name="Nisole A."/>
            <person name="Brunet B."/>
            <person name="Brandao M."/>
            <person name="Lumley L."/>
            <person name="Duan J."/>
            <person name="Quan G."/>
            <person name="Lucarotti C.J."/>
            <person name="Roe A.D."/>
            <person name="Sperling F.A.H."/>
            <person name="Levesque R.C."/>
            <person name="Cusson M."/>
        </authorList>
    </citation>
    <scope>NUCLEOTIDE SEQUENCE [LARGE SCALE GENOMIC DNA]</scope>
    <source>
        <strain evidence="1">Glfc:IPQL:Cfum</strain>
    </source>
</reference>
<protein>
    <submittedName>
        <fullName evidence="1">Uncharacterized protein</fullName>
    </submittedName>
</protein>
<proteinExistence type="predicted"/>
<accession>A0ACC0KYH8</accession>
<gene>
    <name evidence="1" type="ORF">MSG28_015014</name>
</gene>